<dbReference type="PANTHER" id="PTHR22812">
    <property type="entry name" value="CHROMOBOX PROTEIN"/>
    <property type="match status" value="1"/>
</dbReference>
<keyword evidence="2" id="KW-1133">Transmembrane helix</keyword>
<sequence length="526" mass="60238">MTAQFAGSRSLDDRRRRRLAQESTEEVASQPSKQKRQTKKSSETESKPEKVRLVSDVVADESLVPSALWKVIAFAVIGFSILSTLVWINIKEPSLNGIERLLSPAHGNAFQLFSVLSLMLAAQLCFTIWWYRSRSRKDFSGRYRIWAWAGSFWALACVSTGLRIHEPLAQLAYERWPIHSWRPELLYWFVPFSVCVMALHQLLSLDMRHSRSSRVLWNIALIIGLSVAGLNLGLDLSLSEPIRELAVAAVTSLWHFWIAFSLLFHARFVVHVTNEAAPRGLSRLKRTMYWFHERTAGIRGKLGVILARRNGKKSDKQKQKSLSKSEKLEARKKRKEEAKAAREKAQADKLAKREQAEADRKAAKEAKQQVQQQAREEKEAAKSARLKQQQAEKEAKRAEKETKQAEKKTEAKQPKSSNTPKPSKQAKKPVPQKNPKPNVSAEKTETSATDSRTASGRKRKRVLGNSTRIDPPETPKQPHVPAEPENLDYSDDYHVDEYMDHEDYDDYDSPKMSKKERRRARKNRKR</sequence>
<protein>
    <submittedName>
        <fullName evidence="3">Uncharacterized protein</fullName>
    </submittedName>
</protein>
<dbReference type="RefSeq" id="WP_145198670.1">
    <property type="nucleotide sequence ID" value="NZ_CP036267.1"/>
</dbReference>
<keyword evidence="4" id="KW-1185">Reference proteome</keyword>
<feature type="region of interest" description="Disordered" evidence="1">
    <location>
        <begin position="1"/>
        <end position="47"/>
    </location>
</feature>
<evidence type="ECO:0000313" key="4">
    <source>
        <dbReference type="Proteomes" id="UP000315724"/>
    </source>
</evidence>
<dbReference type="OrthoDB" id="209157at2"/>
<feature type="transmembrane region" description="Helical" evidence="2">
    <location>
        <begin position="110"/>
        <end position="131"/>
    </location>
</feature>
<keyword evidence="2" id="KW-0472">Membrane</keyword>
<name>A0A517QMY5_9PLAN</name>
<dbReference type="InterPro" id="IPR051219">
    <property type="entry name" value="Heterochromatin_chromo-domain"/>
</dbReference>
<feature type="compositionally biased region" description="Basic residues" evidence="1">
    <location>
        <begin position="514"/>
        <end position="526"/>
    </location>
</feature>
<proteinExistence type="predicted"/>
<feature type="transmembrane region" description="Helical" evidence="2">
    <location>
        <begin position="143"/>
        <end position="165"/>
    </location>
</feature>
<feature type="region of interest" description="Disordered" evidence="1">
    <location>
        <begin position="309"/>
        <end position="526"/>
    </location>
</feature>
<keyword evidence="2" id="KW-0812">Transmembrane</keyword>
<reference evidence="3 4" key="1">
    <citation type="submission" date="2019-02" db="EMBL/GenBank/DDBJ databases">
        <title>Deep-cultivation of Planctomycetes and their phenomic and genomic characterization uncovers novel biology.</title>
        <authorList>
            <person name="Wiegand S."/>
            <person name="Jogler M."/>
            <person name="Boedeker C."/>
            <person name="Pinto D."/>
            <person name="Vollmers J."/>
            <person name="Rivas-Marin E."/>
            <person name="Kohn T."/>
            <person name="Peeters S.H."/>
            <person name="Heuer A."/>
            <person name="Rast P."/>
            <person name="Oberbeckmann S."/>
            <person name="Bunk B."/>
            <person name="Jeske O."/>
            <person name="Meyerdierks A."/>
            <person name="Storesund J.E."/>
            <person name="Kallscheuer N."/>
            <person name="Luecker S."/>
            <person name="Lage O.M."/>
            <person name="Pohl T."/>
            <person name="Merkel B.J."/>
            <person name="Hornburger P."/>
            <person name="Mueller R.-W."/>
            <person name="Bruemmer F."/>
            <person name="Labrenz M."/>
            <person name="Spormann A.M."/>
            <person name="Op den Camp H."/>
            <person name="Overmann J."/>
            <person name="Amann R."/>
            <person name="Jetten M.S.M."/>
            <person name="Mascher T."/>
            <person name="Medema M.H."/>
            <person name="Devos D.P."/>
            <person name="Kaster A.-K."/>
            <person name="Ovreas L."/>
            <person name="Rohde M."/>
            <person name="Galperin M.Y."/>
            <person name="Jogler C."/>
        </authorList>
    </citation>
    <scope>NUCLEOTIDE SEQUENCE [LARGE SCALE GENOMIC DNA]</scope>
    <source>
        <strain evidence="3 4">Mal48</strain>
    </source>
</reference>
<dbReference type="EMBL" id="CP036267">
    <property type="protein sequence ID" value="QDT32992.1"/>
    <property type="molecule type" value="Genomic_DNA"/>
</dbReference>
<organism evidence="3 4">
    <name type="scientific">Thalassoglobus polymorphus</name>
    <dbReference type="NCBI Taxonomy" id="2527994"/>
    <lineage>
        <taxon>Bacteria</taxon>
        <taxon>Pseudomonadati</taxon>
        <taxon>Planctomycetota</taxon>
        <taxon>Planctomycetia</taxon>
        <taxon>Planctomycetales</taxon>
        <taxon>Planctomycetaceae</taxon>
        <taxon>Thalassoglobus</taxon>
    </lineage>
</organism>
<feature type="compositionally biased region" description="Basic and acidic residues" evidence="1">
    <location>
        <begin position="390"/>
        <end position="413"/>
    </location>
</feature>
<feature type="transmembrane region" description="Helical" evidence="2">
    <location>
        <begin position="245"/>
        <end position="264"/>
    </location>
</feature>
<dbReference type="KEGG" id="tpol:Mal48_22430"/>
<feature type="transmembrane region" description="Helical" evidence="2">
    <location>
        <begin position="71"/>
        <end position="90"/>
    </location>
</feature>
<accession>A0A517QMY5</accession>
<evidence type="ECO:0000256" key="1">
    <source>
        <dbReference type="SAM" id="MobiDB-lite"/>
    </source>
</evidence>
<dbReference type="AlphaFoldDB" id="A0A517QMY5"/>
<feature type="transmembrane region" description="Helical" evidence="2">
    <location>
        <begin position="215"/>
        <end position="233"/>
    </location>
</feature>
<dbReference type="Proteomes" id="UP000315724">
    <property type="component" value="Chromosome"/>
</dbReference>
<gene>
    <name evidence="3" type="ORF">Mal48_22430</name>
</gene>
<evidence type="ECO:0000256" key="2">
    <source>
        <dbReference type="SAM" id="Phobius"/>
    </source>
</evidence>
<evidence type="ECO:0000313" key="3">
    <source>
        <dbReference type="EMBL" id="QDT32992.1"/>
    </source>
</evidence>
<feature type="compositionally biased region" description="Basic and acidic residues" evidence="1">
    <location>
        <begin position="312"/>
        <end position="367"/>
    </location>
</feature>
<feature type="transmembrane region" description="Helical" evidence="2">
    <location>
        <begin position="185"/>
        <end position="203"/>
    </location>
</feature>
<feature type="compositionally biased region" description="Low complexity" evidence="1">
    <location>
        <begin position="428"/>
        <end position="439"/>
    </location>
</feature>